<reference evidence="2" key="2">
    <citation type="submission" date="2019-07" db="EMBL/GenBank/DDBJ databases">
        <authorList>
            <person name="Seetharam A."/>
            <person name="Woodhouse M."/>
            <person name="Cannon E."/>
        </authorList>
    </citation>
    <scope>NUCLEOTIDE SEQUENCE [LARGE SCALE GENOMIC DNA]</scope>
    <source>
        <strain evidence="2">cv. B73</strain>
    </source>
</reference>
<feature type="compositionally biased region" description="Basic residues" evidence="1">
    <location>
        <begin position="89"/>
        <end position="98"/>
    </location>
</feature>
<feature type="region of interest" description="Disordered" evidence="1">
    <location>
        <begin position="78"/>
        <end position="105"/>
    </location>
</feature>
<protein>
    <recommendedName>
        <fullName evidence="5">AT-rich interactive domain-containing protein 2</fullName>
    </recommendedName>
</protein>
<dbReference type="GeneID" id="103625744"/>
<sequence>MVRSNVSPGGSGAPPGSPRLRRAPEVSAQVDVEGAVAWARGAAAGELWAVRRRNRGIDVDEEQLRAVMLAVRQLRYELDPDDPDTPYPKKQKRHHKQGTRSSERIAGRVSRVSSFLESTSKHIGIDPDKCAAAVPEWINDPSEECKANYRSHNDTLQRMGTVVMLPPIVDPPKTRKSEDGKCKCSDPGSETCAKVHVKEAWKRVKYQLGEQAFRNCGFDAMGERVLKLWTAEDKKKLADIEKLIPQSKCSDKCFMKVALKQFSSERTTDLAKYYYNIFLPRRLASLSRAEATYSIDVSLEDEGKDQVHLSREKGKGSGSSSKRSLK</sequence>
<accession>A0A804P6G3</accession>
<dbReference type="EnsemblPlants" id="Zm00001eb211430_T001">
    <property type="protein sequence ID" value="Zm00001eb211430_P001"/>
    <property type="gene ID" value="Zm00001eb211430"/>
</dbReference>
<feature type="region of interest" description="Disordered" evidence="1">
    <location>
        <begin position="302"/>
        <end position="326"/>
    </location>
</feature>
<evidence type="ECO:0008006" key="5">
    <source>
        <dbReference type="Google" id="ProtNLM"/>
    </source>
</evidence>
<organism evidence="2 3">
    <name type="scientific">Zea mays</name>
    <name type="common">Maize</name>
    <dbReference type="NCBI Taxonomy" id="4577"/>
    <lineage>
        <taxon>Eukaryota</taxon>
        <taxon>Viridiplantae</taxon>
        <taxon>Streptophyta</taxon>
        <taxon>Embryophyta</taxon>
        <taxon>Tracheophyta</taxon>
        <taxon>Spermatophyta</taxon>
        <taxon>Magnoliopsida</taxon>
        <taxon>Liliopsida</taxon>
        <taxon>Poales</taxon>
        <taxon>Poaceae</taxon>
        <taxon>PACMAD clade</taxon>
        <taxon>Panicoideae</taxon>
        <taxon>Andropogonodae</taxon>
        <taxon>Andropogoneae</taxon>
        <taxon>Tripsacinae</taxon>
        <taxon>Zea</taxon>
    </lineage>
</organism>
<gene>
    <name evidence="2" type="primary">LOC103625744</name>
</gene>
<dbReference type="InParanoid" id="A0A804P6G3"/>
<dbReference type="PANTHER" id="PTHR46872">
    <property type="entry name" value="DNA BINDING PROTEIN"/>
    <property type="match status" value="1"/>
</dbReference>
<dbReference type="OrthoDB" id="1938526at2759"/>
<evidence type="ECO:0000256" key="1">
    <source>
        <dbReference type="SAM" id="MobiDB-lite"/>
    </source>
</evidence>
<evidence type="ECO:0007829" key="4">
    <source>
        <dbReference type="PeptideAtlas" id="A0A804P6G3"/>
    </source>
</evidence>
<feature type="compositionally biased region" description="Basic and acidic residues" evidence="1">
    <location>
        <begin position="304"/>
        <end position="315"/>
    </location>
</feature>
<reference evidence="3" key="1">
    <citation type="journal article" date="2009" name="Science">
        <title>The B73 maize genome: complexity, diversity, and dynamics.</title>
        <authorList>
            <person name="Schnable P.S."/>
            <person name="Ware D."/>
            <person name="Fulton R.S."/>
            <person name="Stein J.C."/>
            <person name="Wei F."/>
            <person name="Pasternak S."/>
            <person name="Liang C."/>
            <person name="Zhang J."/>
            <person name="Fulton L."/>
            <person name="Graves T.A."/>
            <person name="Minx P."/>
            <person name="Reily A.D."/>
            <person name="Courtney L."/>
            <person name="Kruchowski S.S."/>
            <person name="Tomlinson C."/>
            <person name="Strong C."/>
            <person name="Delehaunty K."/>
            <person name="Fronick C."/>
            <person name="Courtney B."/>
            <person name="Rock S.M."/>
            <person name="Belter E."/>
            <person name="Du F."/>
            <person name="Kim K."/>
            <person name="Abbott R.M."/>
            <person name="Cotton M."/>
            <person name="Levy A."/>
            <person name="Marchetto P."/>
            <person name="Ochoa K."/>
            <person name="Jackson S.M."/>
            <person name="Gillam B."/>
            <person name="Chen W."/>
            <person name="Yan L."/>
            <person name="Higginbotham J."/>
            <person name="Cardenas M."/>
            <person name="Waligorski J."/>
            <person name="Applebaum E."/>
            <person name="Phelps L."/>
            <person name="Falcone J."/>
            <person name="Kanchi K."/>
            <person name="Thane T."/>
            <person name="Scimone A."/>
            <person name="Thane N."/>
            <person name="Henke J."/>
            <person name="Wang T."/>
            <person name="Ruppert J."/>
            <person name="Shah N."/>
            <person name="Rotter K."/>
            <person name="Hodges J."/>
            <person name="Ingenthron E."/>
            <person name="Cordes M."/>
            <person name="Kohlberg S."/>
            <person name="Sgro J."/>
            <person name="Delgado B."/>
            <person name="Mead K."/>
            <person name="Chinwalla A."/>
            <person name="Leonard S."/>
            <person name="Crouse K."/>
            <person name="Collura K."/>
            <person name="Kudrna D."/>
            <person name="Currie J."/>
            <person name="He R."/>
            <person name="Angelova A."/>
            <person name="Rajasekar S."/>
            <person name="Mueller T."/>
            <person name="Lomeli R."/>
            <person name="Scara G."/>
            <person name="Ko A."/>
            <person name="Delaney K."/>
            <person name="Wissotski M."/>
            <person name="Lopez G."/>
            <person name="Campos D."/>
            <person name="Braidotti M."/>
            <person name="Ashley E."/>
            <person name="Golser W."/>
            <person name="Kim H."/>
            <person name="Lee S."/>
            <person name="Lin J."/>
            <person name="Dujmic Z."/>
            <person name="Kim W."/>
            <person name="Talag J."/>
            <person name="Zuccolo A."/>
            <person name="Fan C."/>
            <person name="Sebastian A."/>
            <person name="Kramer M."/>
            <person name="Spiegel L."/>
            <person name="Nascimento L."/>
            <person name="Zutavern T."/>
            <person name="Miller B."/>
            <person name="Ambroise C."/>
            <person name="Muller S."/>
            <person name="Spooner W."/>
            <person name="Narechania A."/>
            <person name="Ren L."/>
            <person name="Wei S."/>
            <person name="Kumari S."/>
            <person name="Faga B."/>
            <person name="Levy M.J."/>
            <person name="McMahan L."/>
            <person name="Van Buren P."/>
            <person name="Vaughn M.W."/>
            <person name="Ying K."/>
            <person name="Yeh C.-T."/>
            <person name="Emrich S.J."/>
            <person name="Jia Y."/>
            <person name="Kalyanaraman A."/>
            <person name="Hsia A.-P."/>
            <person name="Barbazuk W.B."/>
            <person name="Baucom R.S."/>
            <person name="Brutnell T.P."/>
            <person name="Carpita N.C."/>
            <person name="Chaparro C."/>
            <person name="Chia J.-M."/>
            <person name="Deragon J.-M."/>
            <person name="Estill J.C."/>
            <person name="Fu Y."/>
            <person name="Jeddeloh J.A."/>
            <person name="Han Y."/>
            <person name="Lee H."/>
            <person name="Li P."/>
            <person name="Lisch D.R."/>
            <person name="Liu S."/>
            <person name="Liu Z."/>
            <person name="Nagel D.H."/>
            <person name="McCann M.C."/>
            <person name="SanMiguel P."/>
            <person name="Myers A.M."/>
            <person name="Nettleton D."/>
            <person name="Nguyen J."/>
            <person name="Penning B.W."/>
            <person name="Ponnala L."/>
            <person name="Schneider K.L."/>
            <person name="Schwartz D.C."/>
            <person name="Sharma A."/>
            <person name="Soderlund C."/>
            <person name="Springer N.M."/>
            <person name="Sun Q."/>
            <person name="Wang H."/>
            <person name="Waterman M."/>
            <person name="Westerman R."/>
            <person name="Wolfgruber T.K."/>
            <person name="Yang L."/>
            <person name="Yu Y."/>
            <person name="Zhang L."/>
            <person name="Zhou S."/>
            <person name="Zhu Q."/>
            <person name="Bennetzen J.L."/>
            <person name="Dawe R.K."/>
            <person name="Jiang J."/>
            <person name="Jiang N."/>
            <person name="Presting G.G."/>
            <person name="Wessler S.R."/>
            <person name="Aluru S."/>
            <person name="Martienssen R.A."/>
            <person name="Clifton S.W."/>
            <person name="McCombie W.R."/>
            <person name="Wing R.A."/>
            <person name="Wilson R.K."/>
        </authorList>
    </citation>
    <scope>NUCLEOTIDE SEQUENCE [LARGE SCALE GENOMIC DNA]</scope>
    <source>
        <strain evidence="3">cv. B73</strain>
    </source>
</reference>
<dbReference type="KEGG" id="zma:103625744"/>
<feature type="region of interest" description="Disordered" evidence="1">
    <location>
        <begin position="1"/>
        <end position="26"/>
    </location>
</feature>
<evidence type="ECO:0000313" key="3">
    <source>
        <dbReference type="Proteomes" id="UP000007305"/>
    </source>
</evidence>
<dbReference type="Gramene" id="Zm00001eb211430_T001">
    <property type="protein sequence ID" value="Zm00001eb211430_P001"/>
    <property type="gene ID" value="Zm00001eb211430"/>
</dbReference>
<keyword evidence="4" id="KW-1267">Proteomics identification</keyword>
<evidence type="ECO:0000313" key="2">
    <source>
        <dbReference type="EnsemblPlants" id="Zm00001eb211430_P001"/>
    </source>
</evidence>
<proteinExistence type="evidence at protein level"/>
<dbReference type="Proteomes" id="UP000007305">
    <property type="component" value="Chromosome 5"/>
</dbReference>
<name>A0A804P6G3_MAIZE</name>
<dbReference type="PANTHER" id="PTHR46872:SF10">
    <property type="entry name" value="MYB-LIKE DOMAIN-CONTAINING PROTEIN"/>
    <property type="match status" value="1"/>
</dbReference>
<dbReference type="RefSeq" id="XP_020393410.1">
    <property type="nucleotide sequence ID" value="XM_020537821.2"/>
</dbReference>
<dbReference type="AlphaFoldDB" id="A0A804P6G3"/>
<keyword evidence="3" id="KW-1185">Reference proteome</keyword>
<reference evidence="2" key="3">
    <citation type="submission" date="2021-05" db="UniProtKB">
        <authorList>
            <consortium name="EnsemblPlants"/>
        </authorList>
    </citation>
    <scope>IDENTIFICATION</scope>
    <source>
        <strain evidence="2">cv. B73</strain>
    </source>
</reference>